<name>A0AAP2E3H2_9BACT</name>
<dbReference type="RefSeq" id="WP_254087951.1">
    <property type="nucleotide sequence ID" value="NZ_JAHESE010000064.1"/>
</dbReference>
<dbReference type="EMBL" id="JAHESE010000064">
    <property type="protein sequence ID" value="MBT1712385.1"/>
    <property type="molecule type" value="Genomic_DNA"/>
</dbReference>
<organism evidence="1 2">
    <name type="scientific">Dawidia cretensis</name>
    <dbReference type="NCBI Taxonomy" id="2782350"/>
    <lineage>
        <taxon>Bacteria</taxon>
        <taxon>Pseudomonadati</taxon>
        <taxon>Bacteroidota</taxon>
        <taxon>Cytophagia</taxon>
        <taxon>Cytophagales</taxon>
        <taxon>Chryseotaleaceae</taxon>
        <taxon>Dawidia</taxon>
    </lineage>
</organism>
<reference evidence="1 2" key="1">
    <citation type="submission" date="2021-05" db="EMBL/GenBank/DDBJ databases">
        <title>A Polyphasic approach of four new species of the genus Ohtaekwangia: Ohtaekwangia histidinii sp. nov., Ohtaekwangia cretensis sp. nov., Ohtaekwangia indiensis sp. nov., Ohtaekwangia reichenbachii sp. nov. from diverse environment.</title>
        <authorList>
            <person name="Octaviana S."/>
        </authorList>
    </citation>
    <scope>NUCLEOTIDE SEQUENCE [LARGE SCALE GENOMIC DNA]</scope>
    <source>
        <strain evidence="1 2">PWU5</strain>
    </source>
</reference>
<dbReference type="AlphaFoldDB" id="A0AAP2E3H2"/>
<accession>A0AAP2E3H2</accession>
<comment type="caution">
    <text evidence="1">The sequence shown here is derived from an EMBL/GenBank/DDBJ whole genome shotgun (WGS) entry which is preliminary data.</text>
</comment>
<keyword evidence="2" id="KW-1185">Reference proteome</keyword>
<dbReference type="Proteomes" id="UP001319080">
    <property type="component" value="Unassembled WGS sequence"/>
</dbReference>
<evidence type="ECO:0000313" key="1">
    <source>
        <dbReference type="EMBL" id="MBT1712385.1"/>
    </source>
</evidence>
<evidence type="ECO:0000313" key="2">
    <source>
        <dbReference type="Proteomes" id="UP001319080"/>
    </source>
</evidence>
<sequence>MRKSLININHRMSNKNTLQNRSILSQNLQVKIALFFVQWPPKKVNRLLRNMSLCFMEDQVDGVSDFTRELLPALESLFNVIDCAEDVWRETDLSKIYEYQDKGN</sequence>
<proteinExistence type="predicted"/>
<protein>
    <submittedName>
        <fullName evidence="1">Uncharacterized protein</fullName>
    </submittedName>
</protein>
<gene>
    <name evidence="1" type="ORF">KK062_29355</name>
</gene>